<keyword evidence="1" id="KW-0862">Zinc</keyword>
<comment type="caution">
    <text evidence="3">The sequence shown here is derived from an EMBL/GenBank/DDBJ whole genome shotgun (WGS) entry which is preliminary data.</text>
</comment>
<dbReference type="AlphaFoldDB" id="A0A815Q5Y7"/>
<accession>A0A815Q5Y7</accession>
<comment type="similarity">
    <text evidence="1">Belongs to the Cu-Zn superoxide dismutase family.</text>
</comment>
<dbReference type="EMBL" id="CAJNOR010003912">
    <property type="protein sequence ID" value="CAF1459005.1"/>
    <property type="molecule type" value="Genomic_DNA"/>
</dbReference>
<comment type="catalytic activity">
    <reaction evidence="1">
        <text>2 superoxide + 2 H(+) = H2O2 + O2</text>
        <dbReference type="Rhea" id="RHEA:20696"/>
        <dbReference type="ChEBI" id="CHEBI:15378"/>
        <dbReference type="ChEBI" id="CHEBI:15379"/>
        <dbReference type="ChEBI" id="CHEBI:16240"/>
        <dbReference type="ChEBI" id="CHEBI:18421"/>
        <dbReference type="EC" id="1.15.1.1"/>
    </reaction>
</comment>
<feature type="domain" description="Superoxide dismutase copper/zinc binding" evidence="2">
    <location>
        <begin position="37"/>
        <end position="188"/>
    </location>
</feature>
<organism evidence="3 4">
    <name type="scientific">Adineta ricciae</name>
    <name type="common">Rotifer</name>
    <dbReference type="NCBI Taxonomy" id="249248"/>
    <lineage>
        <taxon>Eukaryota</taxon>
        <taxon>Metazoa</taxon>
        <taxon>Spiralia</taxon>
        <taxon>Gnathifera</taxon>
        <taxon>Rotifera</taxon>
        <taxon>Eurotatoria</taxon>
        <taxon>Bdelloidea</taxon>
        <taxon>Adinetida</taxon>
        <taxon>Adinetidae</taxon>
        <taxon>Adineta</taxon>
    </lineage>
</organism>
<dbReference type="GO" id="GO:0005507">
    <property type="term" value="F:copper ion binding"/>
    <property type="evidence" value="ECO:0007669"/>
    <property type="project" value="InterPro"/>
</dbReference>
<dbReference type="PROSITE" id="PS00332">
    <property type="entry name" value="SOD_CU_ZN_2"/>
    <property type="match status" value="1"/>
</dbReference>
<comment type="cofactor">
    <cofactor evidence="1">
        <name>Zn(2+)</name>
        <dbReference type="ChEBI" id="CHEBI:29105"/>
    </cofactor>
    <text evidence="1">Binds 1 zinc ion per subunit.</text>
</comment>
<dbReference type="PROSITE" id="PS00087">
    <property type="entry name" value="SOD_CU_ZN_1"/>
    <property type="match status" value="1"/>
</dbReference>
<name>A0A815Q5Y7_ADIRI</name>
<proteinExistence type="inferred from homology"/>
<dbReference type="GO" id="GO:0004784">
    <property type="term" value="F:superoxide dismutase activity"/>
    <property type="evidence" value="ECO:0007669"/>
    <property type="project" value="UniProtKB-EC"/>
</dbReference>
<evidence type="ECO:0000313" key="4">
    <source>
        <dbReference type="Proteomes" id="UP000663828"/>
    </source>
</evidence>
<dbReference type="CDD" id="cd00305">
    <property type="entry name" value="Cu-Zn_Superoxide_Dismutase"/>
    <property type="match status" value="1"/>
</dbReference>
<evidence type="ECO:0000259" key="2">
    <source>
        <dbReference type="Pfam" id="PF00080"/>
    </source>
</evidence>
<dbReference type="InterPro" id="IPR018152">
    <property type="entry name" value="SOD_Cu/Zn_BS"/>
</dbReference>
<evidence type="ECO:0000313" key="3">
    <source>
        <dbReference type="EMBL" id="CAF1459005.1"/>
    </source>
</evidence>
<protein>
    <recommendedName>
        <fullName evidence="1">Superoxide dismutase [Cu-Zn]</fullName>
        <ecNumber evidence="1">1.15.1.1</ecNumber>
    </recommendedName>
</protein>
<keyword evidence="1" id="KW-0560">Oxidoreductase</keyword>
<dbReference type="Proteomes" id="UP000663828">
    <property type="component" value="Unassembled WGS sequence"/>
</dbReference>
<sequence>MGGVAQKMTDTVKNAPVLGSSGVHAVAVLTDPSNGQVYGHVDFVEANDGTVIVSGEIKNIPDKQKRGFHIHEFGDTTNGCTSAGNYHRFLSMEFACLYVGAHYNPDNNEHAGPQDQLRHVGDLGNIVGGSGNVAKFNFKDSLIKLTGSRSIIGRSVVVHEKEDDLGRGNTADSKKTGNAGGRMACGVIGFKKS</sequence>
<dbReference type="SUPFAM" id="SSF49329">
    <property type="entry name" value="Cu,Zn superoxide dismutase-like"/>
    <property type="match status" value="1"/>
</dbReference>
<comment type="cofactor">
    <cofactor evidence="1">
        <name>Cu cation</name>
        <dbReference type="ChEBI" id="CHEBI:23378"/>
    </cofactor>
    <text evidence="1">Binds 1 copper ion per subunit.</text>
</comment>
<dbReference type="InterPro" id="IPR001424">
    <property type="entry name" value="SOD_Cu_Zn_dom"/>
</dbReference>
<comment type="function">
    <text evidence="1">Destroys radicals which are normally produced within the cells and which are toxic to biological systems.</text>
</comment>
<dbReference type="InterPro" id="IPR036423">
    <property type="entry name" value="SOD-like_Cu/Zn_dom_sf"/>
</dbReference>
<keyword evidence="4" id="KW-1185">Reference proteome</keyword>
<keyword evidence="1" id="KW-0186">Copper</keyword>
<keyword evidence="1" id="KW-0479">Metal-binding</keyword>
<dbReference type="InterPro" id="IPR024134">
    <property type="entry name" value="SOD_Cu/Zn_/chaperone"/>
</dbReference>
<reference evidence="3" key="1">
    <citation type="submission" date="2021-02" db="EMBL/GenBank/DDBJ databases">
        <authorList>
            <person name="Nowell W R."/>
        </authorList>
    </citation>
    <scope>NUCLEOTIDE SEQUENCE</scope>
</reference>
<gene>
    <name evidence="3" type="ORF">XAT740_LOCUS37325</name>
</gene>
<dbReference type="EC" id="1.15.1.1" evidence="1"/>
<evidence type="ECO:0000256" key="1">
    <source>
        <dbReference type="RuleBase" id="RU000393"/>
    </source>
</evidence>
<dbReference type="PRINTS" id="PR00068">
    <property type="entry name" value="CUZNDISMTASE"/>
</dbReference>
<dbReference type="Pfam" id="PF00080">
    <property type="entry name" value="Sod_Cu"/>
    <property type="match status" value="1"/>
</dbReference>
<dbReference type="PANTHER" id="PTHR10003">
    <property type="entry name" value="SUPEROXIDE DISMUTASE CU-ZN -RELATED"/>
    <property type="match status" value="1"/>
</dbReference>
<dbReference type="Gene3D" id="2.60.40.200">
    <property type="entry name" value="Superoxide dismutase, copper/zinc binding domain"/>
    <property type="match status" value="1"/>
</dbReference>